<dbReference type="GO" id="GO:0004358">
    <property type="term" value="F:L-glutamate N-acetyltransferase activity, acting on acetyl-L-ornithine as donor"/>
    <property type="evidence" value="ECO:0007669"/>
    <property type="project" value="UniProtKB-UniRule"/>
</dbReference>
<dbReference type="FunFam" id="3.30.2330.10:FF:000001">
    <property type="entry name" value="Arginine biosynthesis bifunctional protein ArgJ, mitochondrial"/>
    <property type="match status" value="1"/>
</dbReference>
<gene>
    <name evidence="14 15" type="primary">argJ</name>
    <name evidence="15" type="ORF">ACETAC_00875</name>
</gene>
<evidence type="ECO:0000256" key="4">
    <source>
        <dbReference type="ARBA" id="ARBA00022490"/>
    </source>
</evidence>
<evidence type="ECO:0000256" key="7">
    <source>
        <dbReference type="ARBA" id="ARBA00022679"/>
    </source>
</evidence>
<evidence type="ECO:0000256" key="1">
    <source>
        <dbReference type="ARBA" id="ARBA00004496"/>
    </source>
</evidence>
<protein>
    <recommendedName>
        <fullName evidence="14">Arginine biosynthesis bifunctional protein ArgJ</fullName>
    </recommendedName>
    <domain>
        <recommendedName>
            <fullName evidence="14">Glutamate N-acetyltransferase</fullName>
            <ecNumber evidence="14">2.3.1.35</ecNumber>
        </recommendedName>
        <alternativeName>
            <fullName evidence="14">Ornithine acetyltransferase</fullName>
            <shortName evidence="14">OATase</shortName>
        </alternativeName>
        <alternativeName>
            <fullName evidence="14">Ornithine transacetylase</fullName>
        </alternativeName>
    </domain>
    <domain>
        <recommendedName>
            <fullName evidence="14">Amino-acid acetyltransferase</fullName>
            <ecNumber evidence="14">2.3.1.1</ecNumber>
        </recommendedName>
        <alternativeName>
            <fullName evidence="14">N-acetylglutamate synthase</fullName>
            <shortName evidence="14">AGSase</shortName>
        </alternativeName>
    </domain>
    <component>
        <recommendedName>
            <fullName evidence="14">Arginine biosynthesis bifunctional protein ArgJ alpha chain</fullName>
        </recommendedName>
    </component>
    <component>
        <recommendedName>
            <fullName evidence="14">Arginine biosynthesis bifunctional protein ArgJ beta chain</fullName>
        </recommendedName>
    </component>
</protein>
<feature type="binding site" evidence="14">
    <location>
        <position position="178"/>
    </location>
    <ligand>
        <name>substrate</name>
    </ligand>
</feature>
<dbReference type="AlphaFoldDB" id="A0A975AW18"/>
<feature type="site" description="Involved in the stabilization of negative charge on the oxyanion by the formation of the oxyanion hole" evidence="14">
    <location>
        <position position="115"/>
    </location>
</feature>
<dbReference type="Proteomes" id="UP000671913">
    <property type="component" value="Chromosome"/>
</dbReference>
<feature type="chain" id="PRO_5038182676" description="Arginine biosynthesis bifunctional protein ArgJ alpha chain" evidence="14">
    <location>
        <begin position="1"/>
        <end position="188"/>
    </location>
</feature>
<organism evidence="15 16">
    <name type="scientific">Aceticella autotrophica</name>
    <dbReference type="NCBI Taxonomy" id="2755338"/>
    <lineage>
        <taxon>Bacteria</taxon>
        <taxon>Bacillati</taxon>
        <taxon>Bacillota</taxon>
        <taxon>Clostridia</taxon>
        <taxon>Thermoanaerobacterales</taxon>
        <taxon>Thermoanaerobacteraceae</taxon>
        <taxon>Aceticella</taxon>
    </lineage>
</organism>
<dbReference type="PANTHER" id="PTHR23100:SF0">
    <property type="entry name" value="ARGININE BIOSYNTHESIS BIFUNCTIONAL PROTEIN ARGJ, MITOCHONDRIAL"/>
    <property type="match status" value="1"/>
</dbReference>
<feature type="active site" description="Nucleophile" evidence="14">
    <location>
        <position position="189"/>
    </location>
</feature>
<feature type="binding site" evidence="14">
    <location>
        <position position="189"/>
    </location>
    <ligand>
        <name>substrate</name>
    </ligand>
</feature>
<keyword evidence="6 14" id="KW-0028">Amino-acid biosynthesis</keyword>
<comment type="pathway">
    <text evidence="14">Amino-acid biosynthesis; L-arginine biosynthesis; N(2)-acetyl-L-ornithine from L-glutamate: step 1/4.</text>
</comment>
<evidence type="ECO:0000256" key="13">
    <source>
        <dbReference type="ARBA" id="ARBA00054976"/>
    </source>
</evidence>
<comment type="catalytic activity">
    <reaction evidence="12 14">
        <text>N(2)-acetyl-L-ornithine + L-glutamate = N-acetyl-L-glutamate + L-ornithine</text>
        <dbReference type="Rhea" id="RHEA:15349"/>
        <dbReference type="ChEBI" id="CHEBI:29985"/>
        <dbReference type="ChEBI" id="CHEBI:44337"/>
        <dbReference type="ChEBI" id="CHEBI:46911"/>
        <dbReference type="ChEBI" id="CHEBI:57805"/>
        <dbReference type="EC" id="2.3.1.35"/>
    </reaction>
</comment>
<dbReference type="KEGG" id="aaut:ACETAC_00875"/>
<reference evidence="15" key="1">
    <citation type="submission" date="2020-08" db="EMBL/GenBank/DDBJ databases">
        <title>Genomic insights into the carbon and energy metabolism of the first obligate autotrophic acetogenic bacterium Aceticella autotrophica gen. nov., sp. nov.</title>
        <authorList>
            <person name="Toshchakov S.V."/>
            <person name="Elcheninov A.G."/>
            <person name="Kublanov I.V."/>
            <person name="Frolov E.N."/>
            <person name="Lebedinsky A.V."/>
        </authorList>
    </citation>
    <scope>NUCLEOTIDE SEQUENCE</scope>
    <source>
        <strain evidence="15">3443-3Ac</strain>
    </source>
</reference>
<dbReference type="InterPro" id="IPR016117">
    <property type="entry name" value="ArgJ-like_dom_sf"/>
</dbReference>
<keyword evidence="5 14" id="KW-0055">Arginine biosynthesis</keyword>
<evidence type="ECO:0000256" key="3">
    <source>
        <dbReference type="ARBA" id="ARBA00011475"/>
    </source>
</evidence>
<feature type="site" description="Cleavage; by autolysis" evidence="14">
    <location>
        <begin position="188"/>
        <end position="189"/>
    </location>
</feature>
<proteinExistence type="inferred from homology"/>
<comment type="function">
    <text evidence="13 14">Catalyzes two activities which are involved in the cyclic version of arginine biosynthesis: the synthesis of N-acetylglutamate from glutamate and acetyl-CoA as the acetyl donor, and of ornithine by transacetylation between N(2)-acetylornithine and glutamate.</text>
</comment>
<feature type="site" description="Involved in the stabilization of negative charge on the oxyanion by the formation of the oxyanion hole" evidence="14">
    <location>
        <position position="116"/>
    </location>
</feature>
<evidence type="ECO:0000256" key="11">
    <source>
        <dbReference type="ARBA" id="ARBA00048372"/>
    </source>
</evidence>
<keyword evidence="7 14" id="KW-0808">Transferase</keyword>
<feature type="binding site" evidence="14">
    <location>
        <position position="401"/>
    </location>
    <ligand>
        <name>substrate</name>
    </ligand>
</feature>
<keyword evidence="16" id="KW-1185">Reference proteome</keyword>
<dbReference type="EC" id="2.3.1.1" evidence="14"/>
<evidence type="ECO:0000256" key="5">
    <source>
        <dbReference type="ARBA" id="ARBA00022571"/>
    </source>
</evidence>
<feature type="chain" id="PRO_5038182675" description="Arginine biosynthesis bifunctional protein ArgJ beta chain" evidence="14">
    <location>
        <begin position="189"/>
        <end position="406"/>
    </location>
</feature>
<dbReference type="NCBIfam" id="NF003802">
    <property type="entry name" value="PRK05388.1"/>
    <property type="match status" value="1"/>
</dbReference>
<comment type="similarity">
    <text evidence="2 14">Belongs to the ArgJ family.</text>
</comment>
<dbReference type="Gene3D" id="3.60.70.12">
    <property type="entry name" value="L-amino peptidase D-ALA esterase/amidase"/>
    <property type="match status" value="1"/>
</dbReference>
<evidence type="ECO:0000256" key="2">
    <source>
        <dbReference type="ARBA" id="ARBA00006774"/>
    </source>
</evidence>
<dbReference type="Gene3D" id="3.10.20.340">
    <property type="entry name" value="ArgJ beta chain, C-terminal domain"/>
    <property type="match status" value="1"/>
</dbReference>
<evidence type="ECO:0000256" key="8">
    <source>
        <dbReference type="ARBA" id="ARBA00022813"/>
    </source>
</evidence>
<comment type="subcellular location">
    <subcellularLocation>
        <location evidence="1 14">Cytoplasm</location>
    </subcellularLocation>
</comment>
<keyword evidence="4 14" id="KW-0963">Cytoplasm</keyword>
<accession>A0A975AW18</accession>
<dbReference type="FunFam" id="3.10.20.340:FF:000001">
    <property type="entry name" value="Arginine biosynthesis bifunctional protein ArgJ, chloroplastic"/>
    <property type="match status" value="1"/>
</dbReference>
<dbReference type="CDD" id="cd02152">
    <property type="entry name" value="OAT"/>
    <property type="match status" value="1"/>
</dbReference>
<comment type="pathway">
    <text evidence="14">Amino-acid biosynthesis; L-arginine biosynthesis; L-ornithine and N-acetyl-L-glutamate from L-glutamate and N(2)-acetyl-L-ornithine (cyclic): step 1/1.</text>
</comment>
<name>A0A975AW18_9THEO</name>
<evidence type="ECO:0000256" key="12">
    <source>
        <dbReference type="ARBA" id="ARBA00049439"/>
    </source>
</evidence>
<dbReference type="SUPFAM" id="SSF56266">
    <property type="entry name" value="DmpA/ArgJ-like"/>
    <property type="match status" value="1"/>
</dbReference>
<evidence type="ECO:0000313" key="16">
    <source>
        <dbReference type="Proteomes" id="UP000671913"/>
    </source>
</evidence>
<dbReference type="NCBIfam" id="TIGR00120">
    <property type="entry name" value="ArgJ"/>
    <property type="match status" value="1"/>
</dbReference>
<dbReference type="GO" id="GO:0006526">
    <property type="term" value="P:L-arginine biosynthetic process"/>
    <property type="evidence" value="ECO:0007669"/>
    <property type="project" value="UniProtKB-UniRule"/>
</dbReference>
<dbReference type="EMBL" id="CP060096">
    <property type="protein sequence ID" value="QSZ27514.1"/>
    <property type="molecule type" value="Genomic_DNA"/>
</dbReference>
<feature type="binding site" evidence="14">
    <location>
        <position position="406"/>
    </location>
    <ligand>
        <name>substrate</name>
    </ligand>
</feature>
<comment type="subunit">
    <text evidence="3 14">Heterotetramer of two alpha and two beta chains.</text>
</comment>
<dbReference type="GO" id="GO:0006592">
    <property type="term" value="P:ornithine biosynthetic process"/>
    <property type="evidence" value="ECO:0007669"/>
    <property type="project" value="TreeGrafter"/>
</dbReference>
<dbReference type="PANTHER" id="PTHR23100">
    <property type="entry name" value="ARGININE BIOSYNTHESIS BIFUNCTIONAL PROTEIN ARGJ"/>
    <property type="match status" value="1"/>
</dbReference>
<dbReference type="InterPro" id="IPR002813">
    <property type="entry name" value="Arg_biosynth_ArgJ"/>
</dbReference>
<dbReference type="FunFam" id="3.60.70.12:FF:000001">
    <property type="entry name" value="Arginine biosynthesis bifunctional protein ArgJ, chloroplastic"/>
    <property type="match status" value="1"/>
</dbReference>
<dbReference type="RefSeq" id="WP_284680220.1">
    <property type="nucleotide sequence ID" value="NZ_CP060096.1"/>
</dbReference>
<keyword evidence="9 14" id="KW-0511">Multifunctional enzyme</keyword>
<dbReference type="GO" id="GO:0005737">
    <property type="term" value="C:cytoplasm"/>
    <property type="evidence" value="ECO:0007669"/>
    <property type="project" value="UniProtKB-SubCell"/>
</dbReference>
<evidence type="ECO:0000256" key="6">
    <source>
        <dbReference type="ARBA" id="ARBA00022605"/>
    </source>
</evidence>
<evidence type="ECO:0000256" key="9">
    <source>
        <dbReference type="ARBA" id="ARBA00023268"/>
    </source>
</evidence>
<keyword evidence="10 14" id="KW-0012">Acyltransferase</keyword>
<dbReference type="GO" id="GO:0004042">
    <property type="term" value="F:L-glutamate N-acetyltransferase activity"/>
    <property type="evidence" value="ECO:0007669"/>
    <property type="project" value="UniProtKB-UniRule"/>
</dbReference>
<evidence type="ECO:0000256" key="14">
    <source>
        <dbReference type="HAMAP-Rule" id="MF_01106"/>
    </source>
</evidence>
<dbReference type="InterPro" id="IPR042195">
    <property type="entry name" value="ArgJ_beta_C"/>
</dbReference>
<feature type="binding site" evidence="14">
    <location>
        <position position="152"/>
    </location>
    <ligand>
        <name>substrate</name>
    </ligand>
</feature>
<keyword evidence="8 14" id="KW-0068">Autocatalytic cleavage</keyword>
<dbReference type="Pfam" id="PF01960">
    <property type="entry name" value="ArgJ"/>
    <property type="match status" value="1"/>
</dbReference>
<dbReference type="HAMAP" id="MF_01106">
    <property type="entry name" value="ArgJ"/>
    <property type="match status" value="1"/>
</dbReference>
<evidence type="ECO:0000256" key="10">
    <source>
        <dbReference type="ARBA" id="ARBA00023315"/>
    </source>
</evidence>
<evidence type="ECO:0000313" key="15">
    <source>
        <dbReference type="EMBL" id="QSZ27514.1"/>
    </source>
</evidence>
<dbReference type="Gene3D" id="3.30.2330.10">
    <property type="entry name" value="arginine biosynthesis bifunctional protein suprefamily"/>
    <property type="match status" value="1"/>
</dbReference>
<dbReference type="EC" id="2.3.1.35" evidence="14"/>
<feature type="binding site" evidence="14">
    <location>
        <position position="275"/>
    </location>
    <ligand>
        <name>substrate</name>
    </ligand>
</feature>
<comment type="catalytic activity">
    <reaction evidence="11 14">
        <text>L-glutamate + acetyl-CoA = N-acetyl-L-glutamate + CoA + H(+)</text>
        <dbReference type="Rhea" id="RHEA:24292"/>
        <dbReference type="ChEBI" id="CHEBI:15378"/>
        <dbReference type="ChEBI" id="CHEBI:29985"/>
        <dbReference type="ChEBI" id="CHEBI:44337"/>
        <dbReference type="ChEBI" id="CHEBI:57287"/>
        <dbReference type="ChEBI" id="CHEBI:57288"/>
        <dbReference type="EC" id="2.3.1.1"/>
    </reaction>
</comment>
<sequence>MEEIEVIEGGITSPKGFKAAGVHSGIKKCKKDLALIYTEKKANAAAVFTTNKVKAAPVLLDMENIRKSEAQAIVVNSGNANACTGEKGYEDALKMAEKTAEMLKIDKNDVLVCSTGVIGVPLPIDFCLKGIESAAESLSEKGGDDAAEAIMTTDTFKKVIAVKFNIDGKTVKMGGMAKGSGMIHPNMATMLSFITTDANISKEALNKALKKSVDVSYNTISVDGDMSTNDTNIILANGMAENKLIEVNSKEFEIFYRAIEYVNKNLAKMIVKDGEGATKFIEVVVINAKTENDARLAAKSIINSNLVKTAIFGEDANWGRIITAAGYSGADFDPQNVSIFIKSSKGEIKVCENGGYVNFDEGLAKEILKEKEINIMIDLKSGEFSSTAWGCDLSYDYVKINGSYRT</sequence>